<reference evidence="3" key="1">
    <citation type="journal article" date="2019" name="Int. J. Syst. Evol. Microbiol.">
        <title>The Global Catalogue of Microorganisms (GCM) 10K type strain sequencing project: providing services to taxonomists for standard genome sequencing and annotation.</title>
        <authorList>
            <consortium name="The Broad Institute Genomics Platform"/>
            <consortium name="The Broad Institute Genome Sequencing Center for Infectious Disease"/>
            <person name="Wu L."/>
            <person name="Ma J."/>
        </authorList>
    </citation>
    <scope>NUCLEOTIDE SEQUENCE [LARGE SCALE GENOMIC DNA]</scope>
    <source>
        <strain evidence="3">JCM 16703</strain>
    </source>
</reference>
<feature type="compositionally biased region" description="Basic and acidic residues" evidence="1">
    <location>
        <begin position="60"/>
        <end position="83"/>
    </location>
</feature>
<sequence>MDSRYWTDGVAGVVDAGETVRRPDAVRLPARRVGRCPCHGVTDTTRMWLGSHSAHLLTPGDHDPDGDPRPDAGDVPDPRRYDG</sequence>
<evidence type="ECO:0000256" key="1">
    <source>
        <dbReference type="SAM" id="MobiDB-lite"/>
    </source>
</evidence>
<dbReference type="EMBL" id="BAAAZH010000032">
    <property type="protein sequence ID" value="GAA4128407.1"/>
    <property type="molecule type" value="Genomic_DNA"/>
</dbReference>
<evidence type="ECO:0000313" key="2">
    <source>
        <dbReference type="EMBL" id="GAA4128407.1"/>
    </source>
</evidence>
<proteinExistence type="predicted"/>
<evidence type="ECO:0000313" key="3">
    <source>
        <dbReference type="Proteomes" id="UP001501495"/>
    </source>
</evidence>
<name>A0ABP7XZP1_9ACTN</name>
<organism evidence="2 3">
    <name type="scientific">Nocardioides fonticola</name>
    <dbReference type="NCBI Taxonomy" id="450363"/>
    <lineage>
        <taxon>Bacteria</taxon>
        <taxon>Bacillati</taxon>
        <taxon>Actinomycetota</taxon>
        <taxon>Actinomycetes</taxon>
        <taxon>Propionibacteriales</taxon>
        <taxon>Nocardioidaceae</taxon>
        <taxon>Nocardioides</taxon>
    </lineage>
</organism>
<dbReference type="Proteomes" id="UP001501495">
    <property type="component" value="Unassembled WGS sequence"/>
</dbReference>
<keyword evidence="3" id="KW-1185">Reference proteome</keyword>
<gene>
    <name evidence="2" type="ORF">GCM10022215_39870</name>
</gene>
<protein>
    <submittedName>
        <fullName evidence="2">Uncharacterized protein</fullName>
    </submittedName>
</protein>
<comment type="caution">
    <text evidence="2">The sequence shown here is derived from an EMBL/GenBank/DDBJ whole genome shotgun (WGS) entry which is preliminary data.</text>
</comment>
<accession>A0ABP7XZP1</accession>
<feature type="region of interest" description="Disordered" evidence="1">
    <location>
        <begin position="53"/>
        <end position="83"/>
    </location>
</feature>